<dbReference type="OrthoDB" id="10018316at2759"/>
<organism evidence="1">
    <name type="scientific">Drosophila rhopaloa</name>
    <name type="common">Fruit fly</name>
    <dbReference type="NCBI Taxonomy" id="1041015"/>
    <lineage>
        <taxon>Eukaryota</taxon>
        <taxon>Metazoa</taxon>
        <taxon>Ecdysozoa</taxon>
        <taxon>Arthropoda</taxon>
        <taxon>Hexapoda</taxon>
        <taxon>Insecta</taxon>
        <taxon>Pterygota</taxon>
        <taxon>Neoptera</taxon>
        <taxon>Endopterygota</taxon>
        <taxon>Diptera</taxon>
        <taxon>Brachycera</taxon>
        <taxon>Muscomorpha</taxon>
        <taxon>Ephydroidea</taxon>
        <taxon>Drosophilidae</taxon>
        <taxon>Drosophila</taxon>
        <taxon>Sophophora</taxon>
    </lineage>
</organism>
<sequence>MPSRWTIGRCRTKCYSCHAHAGMCVHIEKFRSHTNFLCRGSFRCPLHHFRRGRSLRYPVQMALLMDSANKTLDSTRSYKNISYERKCYCGKYTECDWLCWKKVARAAIASFRQIWNMKMDRISLKMLQHVPGKPSKNVAVPHRLPLPRSKRKEPPVSFGYQIMQFLVALVVKLSSGLDEENIIVDLVEKFFVLTARNFGRLCQTKGFLIQLGYVDHATRPSQQMSSNTLPFLQNPR</sequence>
<dbReference type="RefSeq" id="XP_016982743.1">
    <property type="nucleotide sequence ID" value="XM_017127254.1"/>
</dbReference>
<reference evidence="1" key="1">
    <citation type="submission" date="2025-08" db="UniProtKB">
        <authorList>
            <consortium name="RefSeq"/>
        </authorList>
    </citation>
    <scope>IDENTIFICATION</scope>
</reference>
<evidence type="ECO:0000313" key="1">
    <source>
        <dbReference type="RefSeq" id="XP_016982743.1"/>
    </source>
</evidence>
<name>A0A6P4F5W6_DRORH</name>
<proteinExistence type="predicted"/>
<gene>
    <name evidence="1" type="primary">LOC108047158</name>
</gene>
<dbReference type="AlphaFoldDB" id="A0A6P4F5W6"/>
<protein>
    <submittedName>
        <fullName evidence="1">Uncharacterized protein LOC108047158 isoform X1</fullName>
    </submittedName>
</protein>
<accession>A0A6P4F5W6</accession>